<evidence type="ECO:0000256" key="3">
    <source>
        <dbReference type="ARBA" id="ARBA00022741"/>
    </source>
</evidence>
<name>A0ABD2VTT6_9HYME</name>
<feature type="domain" description="Aminoacyl-transfer RNA synthetases class-II family profile" evidence="10">
    <location>
        <begin position="47"/>
        <end position="328"/>
    </location>
</feature>
<dbReference type="AlphaFoldDB" id="A0ABD2VTT6"/>
<gene>
    <name evidence="11" type="ORF">TKK_019968</name>
</gene>
<accession>A0ABD2VTT6</accession>
<organism evidence="11 12">
    <name type="scientific">Trichogramma kaykai</name>
    <dbReference type="NCBI Taxonomy" id="54128"/>
    <lineage>
        <taxon>Eukaryota</taxon>
        <taxon>Metazoa</taxon>
        <taxon>Ecdysozoa</taxon>
        <taxon>Arthropoda</taxon>
        <taxon>Hexapoda</taxon>
        <taxon>Insecta</taxon>
        <taxon>Pterygota</taxon>
        <taxon>Neoptera</taxon>
        <taxon>Endopterygota</taxon>
        <taxon>Hymenoptera</taxon>
        <taxon>Apocrita</taxon>
        <taxon>Proctotrupomorpha</taxon>
        <taxon>Chalcidoidea</taxon>
        <taxon>Trichogrammatidae</taxon>
        <taxon>Trichogramma</taxon>
    </lineage>
</organism>
<evidence type="ECO:0000256" key="9">
    <source>
        <dbReference type="ARBA" id="ARBA00071545"/>
    </source>
</evidence>
<dbReference type="FunFam" id="3.30.930.10:FF:000042">
    <property type="entry name" value="probable proline--tRNA ligase, mitochondrial"/>
    <property type="match status" value="1"/>
</dbReference>
<keyword evidence="3" id="KW-0547">Nucleotide-binding</keyword>
<proteinExistence type="predicted"/>
<dbReference type="EMBL" id="JBJJXI010000177">
    <property type="protein sequence ID" value="KAL3384171.1"/>
    <property type="molecule type" value="Genomic_DNA"/>
</dbReference>
<dbReference type="EC" id="6.1.1.15" evidence="1"/>
<dbReference type="PANTHER" id="PTHR42753:SF10">
    <property type="entry name" value="PROLINE--TRNA LIGASE, MITOCHONDRIAL-RELATED"/>
    <property type="match status" value="1"/>
</dbReference>
<dbReference type="InterPro" id="IPR036621">
    <property type="entry name" value="Anticodon-bd_dom_sf"/>
</dbReference>
<dbReference type="InterPro" id="IPR045864">
    <property type="entry name" value="aa-tRNA-synth_II/BPL/LPL"/>
</dbReference>
<dbReference type="PRINTS" id="PR01046">
    <property type="entry name" value="TRNASYNTHPRO"/>
</dbReference>
<evidence type="ECO:0000256" key="2">
    <source>
        <dbReference type="ARBA" id="ARBA00022598"/>
    </source>
</evidence>
<dbReference type="GO" id="GO:0005524">
    <property type="term" value="F:ATP binding"/>
    <property type="evidence" value="ECO:0007669"/>
    <property type="project" value="UniProtKB-KW"/>
</dbReference>
<dbReference type="GO" id="GO:0006412">
    <property type="term" value="P:translation"/>
    <property type="evidence" value="ECO:0007669"/>
    <property type="project" value="UniProtKB-KW"/>
</dbReference>
<sequence>MRWVNKVSQLFQPAVVIPKNATPKSDVTSKSYQLMINAGIINGTSTGMYAFLPLGMRVLGKLQALVDEEMRRVGGQKVLLPILTPSKLWKKTNRLEQAQPELFQLKDRHGKEFLLSPTFEESITELVRQTGPLSHNQLPVRLYQISSKWRDEMKPRLGLFRSREFVMKDLYSFDADEATGSETYEQLGEAYRRVLERIGVPYVRVRADTGQMGGTTSHEYHYATEIGEDRVARCRDCGYDTEDIAARQVEGEAVACSRCNKSMEKLHSVEIGHTFLLGTRYSKPLNATYVDASNKKQLLFMGCYGLGLTRIIASAVEILSRDQELRWPRELAPYSVCIITPKQGSKEEPATHLAEMIYHHLESLGIDAIVDDRAHMTIGKRLVEARKSGYPRVVVVGKGSTSRDRPTLELHDLYDGKYVDLEINDVVSELDKALHGIASYISHRVYTRITHRFARVSHLSLSA</sequence>
<evidence type="ECO:0000256" key="1">
    <source>
        <dbReference type="ARBA" id="ARBA00012831"/>
    </source>
</evidence>
<evidence type="ECO:0000256" key="7">
    <source>
        <dbReference type="ARBA" id="ARBA00029731"/>
    </source>
</evidence>
<dbReference type="InterPro" id="IPR050062">
    <property type="entry name" value="Pro-tRNA_synthetase"/>
</dbReference>
<dbReference type="Pfam" id="PF03129">
    <property type="entry name" value="HGTP_anticodon"/>
    <property type="match status" value="1"/>
</dbReference>
<comment type="caution">
    <text evidence="11">The sequence shown here is derived from an EMBL/GenBank/DDBJ whole genome shotgun (WGS) entry which is preliminary data.</text>
</comment>
<evidence type="ECO:0000256" key="4">
    <source>
        <dbReference type="ARBA" id="ARBA00022840"/>
    </source>
</evidence>
<protein>
    <recommendedName>
        <fullName evidence="9">Probable proline--tRNA ligase, mitochondrial</fullName>
        <ecNumber evidence="1">6.1.1.15</ecNumber>
    </recommendedName>
    <alternativeName>
        <fullName evidence="7">Prolyl-tRNA synthetase</fullName>
    </alternativeName>
</protein>
<dbReference type="InterPro" id="IPR002314">
    <property type="entry name" value="aa-tRNA-synt_IIb"/>
</dbReference>
<dbReference type="GO" id="GO:0004827">
    <property type="term" value="F:proline-tRNA ligase activity"/>
    <property type="evidence" value="ECO:0007669"/>
    <property type="project" value="UniProtKB-EC"/>
</dbReference>
<comment type="catalytic activity">
    <reaction evidence="8">
        <text>tRNA(Pro) + L-proline + ATP = L-prolyl-tRNA(Pro) + AMP + diphosphate</text>
        <dbReference type="Rhea" id="RHEA:14305"/>
        <dbReference type="Rhea" id="RHEA-COMP:9700"/>
        <dbReference type="Rhea" id="RHEA-COMP:9702"/>
        <dbReference type="ChEBI" id="CHEBI:30616"/>
        <dbReference type="ChEBI" id="CHEBI:33019"/>
        <dbReference type="ChEBI" id="CHEBI:60039"/>
        <dbReference type="ChEBI" id="CHEBI:78442"/>
        <dbReference type="ChEBI" id="CHEBI:78532"/>
        <dbReference type="ChEBI" id="CHEBI:456215"/>
        <dbReference type="EC" id="6.1.1.15"/>
    </reaction>
</comment>
<keyword evidence="6" id="KW-0030">Aminoacyl-tRNA synthetase</keyword>
<evidence type="ECO:0000256" key="5">
    <source>
        <dbReference type="ARBA" id="ARBA00022917"/>
    </source>
</evidence>
<keyword evidence="2" id="KW-0436">Ligase</keyword>
<dbReference type="CDD" id="cd00779">
    <property type="entry name" value="ProRS_core_prok"/>
    <property type="match status" value="1"/>
</dbReference>
<evidence type="ECO:0000256" key="8">
    <source>
        <dbReference type="ARBA" id="ARBA00047671"/>
    </source>
</evidence>
<reference evidence="11 12" key="1">
    <citation type="journal article" date="2024" name="bioRxiv">
        <title>A reference genome for Trichogramma kaykai: A tiny desert-dwelling parasitoid wasp with competing sex-ratio distorters.</title>
        <authorList>
            <person name="Culotta J."/>
            <person name="Lindsey A.R."/>
        </authorList>
    </citation>
    <scope>NUCLEOTIDE SEQUENCE [LARGE SCALE GENOMIC DNA]</scope>
    <source>
        <strain evidence="11 12">KSX58</strain>
    </source>
</reference>
<dbReference type="InterPro" id="IPR004154">
    <property type="entry name" value="Anticodon-bd"/>
</dbReference>
<keyword evidence="12" id="KW-1185">Reference proteome</keyword>
<evidence type="ECO:0000313" key="11">
    <source>
        <dbReference type="EMBL" id="KAL3384171.1"/>
    </source>
</evidence>
<dbReference type="InterPro" id="IPR006195">
    <property type="entry name" value="aa-tRNA-synth_II"/>
</dbReference>
<dbReference type="PANTHER" id="PTHR42753">
    <property type="entry name" value="MITOCHONDRIAL RIBOSOME PROTEIN L39/PROLYL-TRNA LIGASE FAMILY MEMBER"/>
    <property type="match status" value="1"/>
</dbReference>
<keyword evidence="4" id="KW-0067">ATP-binding</keyword>
<dbReference type="SUPFAM" id="SSF52954">
    <property type="entry name" value="Class II aaRS ABD-related"/>
    <property type="match status" value="1"/>
</dbReference>
<dbReference type="PROSITE" id="PS50862">
    <property type="entry name" value="AA_TRNA_LIGASE_II"/>
    <property type="match status" value="1"/>
</dbReference>
<dbReference type="Proteomes" id="UP001627154">
    <property type="component" value="Unassembled WGS sequence"/>
</dbReference>
<dbReference type="InterPro" id="IPR002316">
    <property type="entry name" value="Pro-tRNA-ligase_IIa"/>
</dbReference>
<keyword evidence="5" id="KW-0648">Protein biosynthesis</keyword>
<dbReference type="Gene3D" id="3.40.50.800">
    <property type="entry name" value="Anticodon-binding domain"/>
    <property type="match status" value="1"/>
</dbReference>
<dbReference type="Gene3D" id="3.30.930.10">
    <property type="entry name" value="Bira Bifunctional Protein, Domain 2"/>
    <property type="match status" value="1"/>
</dbReference>
<evidence type="ECO:0000256" key="6">
    <source>
        <dbReference type="ARBA" id="ARBA00023146"/>
    </source>
</evidence>
<dbReference type="SUPFAM" id="SSF55681">
    <property type="entry name" value="Class II aaRS and biotin synthetases"/>
    <property type="match status" value="1"/>
</dbReference>
<dbReference type="Pfam" id="PF00587">
    <property type="entry name" value="tRNA-synt_2b"/>
    <property type="match status" value="1"/>
</dbReference>
<dbReference type="InterPro" id="IPR033730">
    <property type="entry name" value="ProRS_core_prok"/>
</dbReference>
<evidence type="ECO:0000313" key="12">
    <source>
        <dbReference type="Proteomes" id="UP001627154"/>
    </source>
</evidence>
<evidence type="ECO:0000259" key="10">
    <source>
        <dbReference type="PROSITE" id="PS50862"/>
    </source>
</evidence>